<dbReference type="InterPro" id="IPR008964">
    <property type="entry name" value="Invasin/intimin_cell_adhesion"/>
</dbReference>
<dbReference type="Pfam" id="PF00395">
    <property type="entry name" value="SLH"/>
    <property type="match status" value="3"/>
</dbReference>
<keyword evidence="6" id="KW-1185">Reference proteome</keyword>
<organism evidence="5 6">
    <name type="scientific">Paenibacillus rigui</name>
    <dbReference type="NCBI Taxonomy" id="554312"/>
    <lineage>
        <taxon>Bacteria</taxon>
        <taxon>Bacillati</taxon>
        <taxon>Bacillota</taxon>
        <taxon>Bacilli</taxon>
        <taxon>Bacillales</taxon>
        <taxon>Paenibacillaceae</taxon>
        <taxon>Paenibacillus</taxon>
    </lineage>
</organism>
<dbReference type="SUPFAM" id="SSF49899">
    <property type="entry name" value="Concanavalin A-like lectins/glucanases"/>
    <property type="match status" value="1"/>
</dbReference>
<dbReference type="Gene3D" id="2.60.120.200">
    <property type="match status" value="1"/>
</dbReference>
<dbReference type="OrthoDB" id="1815486at2"/>
<dbReference type="Gene3D" id="2.60.40.1080">
    <property type="match status" value="4"/>
</dbReference>
<dbReference type="InterPro" id="IPR002102">
    <property type="entry name" value="Cohesin_dom"/>
</dbReference>
<dbReference type="AlphaFoldDB" id="A0A229UPW5"/>
<accession>A0A229UPW5</accession>
<reference evidence="5 6" key="1">
    <citation type="submission" date="2017-07" db="EMBL/GenBank/DDBJ databases">
        <title>Genome sequencing and assembly of Paenibacillus rigui.</title>
        <authorList>
            <person name="Mayilraj S."/>
        </authorList>
    </citation>
    <scope>NUCLEOTIDE SEQUENCE [LARGE SCALE GENOMIC DNA]</scope>
    <source>
        <strain evidence="5 6">JCM 16352</strain>
    </source>
</reference>
<keyword evidence="2" id="KW-0732">Signal</keyword>
<evidence type="ECO:0000259" key="3">
    <source>
        <dbReference type="PROSITE" id="PS50853"/>
    </source>
</evidence>
<dbReference type="PROSITE" id="PS51272">
    <property type="entry name" value="SLH"/>
    <property type="match status" value="3"/>
</dbReference>
<evidence type="ECO:0000313" key="6">
    <source>
        <dbReference type="Proteomes" id="UP000215509"/>
    </source>
</evidence>
<feature type="chain" id="PRO_5038904393" description="S-layer protein" evidence="2">
    <location>
        <begin position="25"/>
        <end position="1218"/>
    </location>
</feature>
<dbReference type="Gene3D" id="2.60.40.10">
    <property type="entry name" value="Immunoglobulins"/>
    <property type="match status" value="1"/>
</dbReference>
<dbReference type="Pfam" id="PF00041">
    <property type="entry name" value="fn3"/>
    <property type="match status" value="1"/>
</dbReference>
<dbReference type="InterPro" id="IPR036116">
    <property type="entry name" value="FN3_sf"/>
</dbReference>
<feature type="signal peptide" evidence="2">
    <location>
        <begin position="1"/>
        <end position="24"/>
    </location>
</feature>
<dbReference type="InterPro" id="IPR008965">
    <property type="entry name" value="CBM2/CBM3_carb-bd_dom_sf"/>
</dbReference>
<dbReference type="InterPro" id="IPR013320">
    <property type="entry name" value="ConA-like_dom_sf"/>
</dbReference>
<evidence type="ECO:0000313" key="5">
    <source>
        <dbReference type="EMBL" id="OXM85400.1"/>
    </source>
</evidence>
<dbReference type="RefSeq" id="WP_094015761.1">
    <property type="nucleotide sequence ID" value="NZ_NMQW01000022.1"/>
</dbReference>
<dbReference type="InterPro" id="IPR013783">
    <property type="entry name" value="Ig-like_fold"/>
</dbReference>
<feature type="domain" description="SLH" evidence="4">
    <location>
        <begin position="1158"/>
        <end position="1218"/>
    </location>
</feature>
<dbReference type="SUPFAM" id="SSF49384">
    <property type="entry name" value="Carbohydrate-binding domain"/>
    <property type="match status" value="1"/>
</dbReference>
<dbReference type="SUPFAM" id="SSF49265">
    <property type="entry name" value="Fibronectin type III"/>
    <property type="match status" value="1"/>
</dbReference>
<dbReference type="PANTHER" id="PTHR43308">
    <property type="entry name" value="OUTER MEMBRANE PROTEIN ALPHA-RELATED"/>
    <property type="match status" value="1"/>
</dbReference>
<dbReference type="InterPro" id="IPR003343">
    <property type="entry name" value="Big_2"/>
</dbReference>
<dbReference type="SUPFAM" id="SSF49373">
    <property type="entry name" value="Invasin/intimin cell-adhesion fragments"/>
    <property type="match status" value="4"/>
</dbReference>
<protein>
    <recommendedName>
        <fullName evidence="7">S-layer protein</fullName>
    </recommendedName>
</protein>
<evidence type="ECO:0000256" key="2">
    <source>
        <dbReference type="SAM" id="SignalP"/>
    </source>
</evidence>
<dbReference type="Proteomes" id="UP000215509">
    <property type="component" value="Unassembled WGS sequence"/>
</dbReference>
<dbReference type="SMART" id="SM00635">
    <property type="entry name" value="BID_2"/>
    <property type="match status" value="4"/>
</dbReference>
<name>A0A229UPW5_9BACL</name>
<comment type="caution">
    <text evidence="5">The sequence shown here is derived from an EMBL/GenBank/DDBJ whole genome shotgun (WGS) entry which is preliminary data.</text>
</comment>
<dbReference type="Gene3D" id="2.60.40.680">
    <property type="match status" value="1"/>
</dbReference>
<feature type="domain" description="Fibronectin type-III" evidence="3">
    <location>
        <begin position="723"/>
        <end position="809"/>
    </location>
</feature>
<dbReference type="SMART" id="SM00060">
    <property type="entry name" value="FN3"/>
    <property type="match status" value="1"/>
</dbReference>
<dbReference type="InterPro" id="IPR051465">
    <property type="entry name" value="Cell_Envelope_Struct_Comp"/>
</dbReference>
<proteinExistence type="predicted"/>
<gene>
    <name evidence="5" type="ORF">CF651_15405</name>
</gene>
<evidence type="ECO:0008006" key="7">
    <source>
        <dbReference type="Google" id="ProtNLM"/>
    </source>
</evidence>
<dbReference type="GO" id="GO:0000272">
    <property type="term" value="P:polysaccharide catabolic process"/>
    <property type="evidence" value="ECO:0007669"/>
    <property type="project" value="InterPro"/>
</dbReference>
<dbReference type="InterPro" id="IPR003961">
    <property type="entry name" value="FN3_dom"/>
</dbReference>
<feature type="domain" description="SLH" evidence="4">
    <location>
        <begin position="1033"/>
        <end position="1091"/>
    </location>
</feature>
<dbReference type="GO" id="GO:0030246">
    <property type="term" value="F:carbohydrate binding"/>
    <property type="evidence" value="ECO:0007669"/>
    <property type="project" value="InterPro"/>
</dbReference>
<dbReference type="Pfam" id="PF00963">
    <property type="entry name" value="Cohesin"/>
    <property type="match status" value="1"/>
</dbReference>
<dbReference type="CDD" id="cd00063">
    <property type="entry name" value="FN3"/>
    <property type="match status" value="1"/>
</dbReference>
<evidence type="ECO:0000259" key="4">
    <source>
        <dbReference type="PROSITE" id="PS51272"/>
    </source>
</evidence>
<dbReference type="InterPro" id="IPR001119">
    <property type="entry name" value="SLH_dom"/>
</dbReference>
<feature type="compositionally biased region" description="Polar residues" evidence="1">
    <location>
        <begin position="819"/>
        <end position="837"/>
    </location>
</feature>
<dbReference type="Pfam" id="PF02368">
    <property type="entry name" value="Big_2"/>
    <property type="match status" value="1"/>
</dbReference>
<dbReference type="EMBL" id="NMQW01000022">
    <property type="protein sequence ID" value="OXM85400.1"/>
    <property type="molecule type" value="Genomic_DNA"/>
</dbReference>
<feature type="domain" description="SLH" evidence="4">
    <location>
        <begin position="1092"/>
        <end position="1155"/>
    </location>
</feature>
<evidence type="ECO:0000256" key="1">
    <source>
        <dbReference type="SAM" id="MobiDB-lite"/>
    </source>
</evidence>
<sequence>MLWKKKMALMLAVMLSLYSVICLAAGWTSTVYGASASVPVDDVFDNDPAGALNDPNWNLTTASSGTSVGTVQIVQDPMAAGDMQLKVEKTGTAGNVIAERRNFNASGAVVVSYRAKSDEQAGNKSAPYIYNGSSSVNAVSVTFDAGFIRAYNGGTNVKLQSFTAGAWYNIQLVLNTATSKFDVYIDGQLAASQFAFRTAASGVTFLRFALGTNQTGTLYVDDLKVAELPYSLSMDGDYHLGIGHSHASSVLAQYGDGSSNDMTRGAVYASSDPAVAQVDTRGRVTGLMAGKAIITAQYAGKTASSVVRVDDNVILNALQLDTVSYSLPKGGVHATVVTAVYSDGPRNVTSYASYSSADSTIASVSPDGLVTGRKPGSTVITAVYGGKAASAAVSVTPVLAAVRLDSPSYALHVGDPHQTVVTGVYSDQSQTDVTPYASYTSSDPAVVSIDRQGWITGKRAGTAVITAVYGGKSTFASVSVSSLRLDSEAYVLQPGLTHAVAVKLLNAQGEEQDVTAGTLFISLNPSVVQVDPAGRVTGIGMGTASIQASYEGVQLTAAVTVGLPGAAAELTLPSRGKQELQVYLWANGGNALYAVQAGLDYDPAVLELQAVSPGGLFQGQARPVDVNSSVYATDQGQLTGFESHLQNGHRLFYAATQIGEGAGESNRPFAMLSFKVLDPSKDTVLQVSDAYAAAWNAGVVDRVSLLGITATVGSSQPVPDTEAPSAPVVAIRNTTTTSVELAWTASQDNVGVAGYEIYNGATKIASTANINYVVTGLQPNTEYTLQVVAKDAAGNASAGTEVKLHTLSGKRNSAGGSGAPQTSGPVTVPGETTGNAASSQVTVTLEQLKLLRNDNGIVVPLSSGTQQVLLPADILGLIGQGKLSFVSASGAAVSIPSEAALQALMRRVDSRLLGQSRLLYRLKPLDSASSGQALAAWKLEHGTVSMKAASDVLHFSLSLVAPDGTEASLGERTAVGDLTVPYQSAGIHERLLGLYRLDPQSNQWEYLGGRIDPSRHVITAQHAPAGTYAVMEYHLTYDDVPEGHWAYEAVSVLSARHIASGPEDGRFDPASGTTRAEFTAMVSRWLGLPAGSPARFHDVSPGDWFAPAVDAAYEAKLIEGRDNGQFAPNERLSREEMAVMLVRAMTYAKLNKPSVSAPSSFSDQAQISAWAEEAVAAAASNGLMNGSGNGTFRPKAWTTRAETAQALYNLMQLEESVG</sequence>
<dbReference type="PROSITE" id="PS50853">
    <property type="entry name" value="FN3"/>
    <property type="match status" value="1"/>
</dbReference>
<feature type="region of interest" description="Disordered" evidence="1">
    <location>
        <begin position="808"/>
        <end position="837"/>
    </location>
</feature>